<feature type="transmembrane region" description="Helical" evidence="2">
    <location>
        <begin position="16"/>
        <end position="33"/>
    </location>
</feature>
<comment type="caution">
    <text evidence="3">The sequence shown here is derived from an EMBL/GenBank/DDBJ whole genome shotgun (WGS) entry which is preliminary data.</text>
</comment>
<sequence>MVSPLDVLSLLKDYEGIFMTVGGGVLGWWGQIAKNRLQRQRNEIDADGLDNEQLKLALERERFLTDQLNLFDAGYAMLWERLYDRENVIKDYHSAALSAQRQVHALEIRLDVPLTPFPDLPEFPPNDATSWAAQNAPKPHNGDHHDN</sequence>
<keyword evidence="2" id="KW-1133">Transmembrane helix</keyword>
<evidence type="ECO:0000313" key="3">
    <source>
        <dbReference type="EMBL" id="GBQ08967.1"/>
    </source>
</evidence>
<dbReference type="Proteomes" id="UP001062901">
    <property type="component" value="Unassembled WGS sequence"/>
</dbReference>
<keyword evidence="2" id="KW-0812">Transmembrane</keyword>
<keyword evidence="4" id="KW-1185">Reference proteome</keyword>
<evidence type="ECO:0000313" key="4">
    <source>
        <dbReference type="Proteomes" id="UP001062901"/>
    </source>
</evidence>
<evidence type="ECO:0000256" key="1">
    <source>
        <dbReference type="SAM" id="MobiDB-lite"/>
    </source>
</evidence>
<feature type="region of interest" description="Disordered" evidence="1">
    <location>
        <begin position="119"/>
        <end position="147"/>
    </location>
</feature>
<keyword evidence="2" id="KW-0472">Membrane</keyword>
<organism evidence="3 4">
    <name type="scientific">Saccharibacter floricola DSM 15669</name>
    <dbReference type="NCBI Taxonomy" id="1123227"/>
    <lineage>
        <taxon>Bacteria</taxon>
        <taxon>Pseudomonadati</taxon>
        <taxon>Pseudomonadota</taxon>
        <taxon>Alphaproteobacteria</taxon>
        <taxon>Acetobacterales</taxon>
        <taxon>Acetobacteraceae</taxon>
        <taxon>Saccharibacter</taxon>
    </lineage>
</organism>
<gene>
    <name evidence="3" type="ORF">AA15669_1989</name>
</gene>
<name>A0ABQ0P1B1_9PROT</name>
<proteinExistence type="predicted"/>
<evidence type="ECO:0000256" key="2">
    <source>
        <dbReference type="SAM" id="Phobius"/>
    </source>
</evidence>
<reference evidence="3" key="1">
    <citation type="submission" date="2013-04" db="EMBL/GenBank/DDBJ databases">
        <title>The genome sequencing project of 58 acetic acid bacteria.</title>
        <authorList>
            <person name="Okamoto-Kainuma A."/>
            <person name="Ishikawa M."/>
            <person name="Umino S."/>
            <person name="Koizumi Y."/>
            <person name="Shiwa Y."/>
            <person name="Yoshikawa H."/>
            <person name="Matsutani M."/>
            <person name="Matsushita K."/>
        </authorList>
    </citation>
    <scope>NUCLEOTIDE SEQUENCE</scope>
    <source>
        <strain evidence="3">DSM 15669</strain>
    </source>
</reference>
<dbReference type="EMBL" id="BAQD01000147">
    <property type="protein sequence ID" value="GBQ08967.1"/>
    <property type="molecule type" value="Genomic_DNA"/>
</dbReference>
<protein>
    <submittedName>
        <fullName evidence="3">Uncharacterized protein</fullName>
    </submittedName>
</protein>
<accession>A0ABQ0P1B1</accession>